<keyword evidence="9" id="KW-0406">Ion transport</keyword>
<feature type="transmembrane region" description="Helical" evidence="14">
    <location>
        <begin position="183"/>
        <end position="200"/>
    </location>
</feature>
<dbReference type="EMBL" id="JANFXK010000004">
    <property type="protein sequence ID" value="MCQ4636204.1"/>
    <property type="molecule type" value="Genomic_DNA"/>
</dbReference>
<keyword evidence="16" id="KW-1185">Reference proteome</keyword>
<evidence type="ECO:0000256" key="4">
    <source>
        <dbReference type="ARBA" id="ARBA00022475"/>
    </source>
</evidence>
<evidence type="ECO:0000313" key="16">
    <source>
        <dbReference type="Proteomes" id="UP001524502"/>
    </source>
</evidence>
<evidence type="ECO:0000256" key="13">
    <source>
        <dbReference type="RuleBase" id="RU362091"/>
    </source>
</evidence>
<keyword evidence="5 14" id="KW-0812">Transmembrane</keyword>
<keyword evidence="10 14" id="KW-0472">Membrane</keyword>
<evidence type="ECO:0000256" key="12">
    <source>
        <dbReference type="ARBA" id="ARBA00033708"/>
    </source>
</evidence>
<comment type="caution">
    <text evidence="15">The sequence shown here is derived from an EMBL/GenBank/DDBJ whole genome shotgun (WGS) entry which is preliminary data.</text>
</comment>
<feature type="transmembrane region" description="Helical" evidence="14">
    <location>
        <begin position="6"/>
        <end position="21"/>
    </location>
</feature>
<evidence type="ECO:0000256" key="7">
    <source>
        <dbReference type="ARBA" id="ARBA00022989"/>
    </source>
</evidence>
<comment type="similarity">
    <text evidence="2 13">Belongs to the sodium:solute symporter (SSF) (TC 2.A.21) family.</text>
</comment>
<comment type="subcellular location">
    <subcellularLocation>
        <location evidence="1">Cell membrane</location>
        <topology evidence="1">Multi-pass membrane protein</topology>
    </subcellularLocation>
</comment>
<keyword evidence="3" id="KW-0813">Transport</keyword>
<dbReference type="RefSeq" id="WP_256131380.1">
    <property type="nucleotide sequence ID" value="NZ_JANFXK010000004.1"/>
</dbReference>
<evidence type="ECO:0000256" key="10">
    <source>
        <dbReference type="ARBA" id="ARBA00023136"/>
    </source>
</evidence>
<feature type="transmembrane region" description="Helical" evidence="14">
    <location>
        <begin position="220"/>
        <end position="244"/>
    </location>
</feature>
<dbReference type="InterPro" id="IPR001734">
    <property type="entry name" value="Na/solute_symporter"/>
</dbReference>
<dbReference type="Gene3D" id="1.20.1730.10">
    <property type="entry name" value="Sodium/glucose cotransporter"/>
    <property type="match status" value="1"/>
</dbReference>
<evidence type="ECO:0000256" key="2">
    <source>
        <dbReference type="ARBA" id="ARBA00006434"/>
    </source>
</evidence>
<evidence type="ECO:0000256" key="8">
    <source>
        <dbReference type="ARBA" id="ARBA00023053"/>
    </source>
</evidence>
<evidence type="ECO:0000256" key="1">
    <source>
        <dbReference type="ARBA" id="ARBA00004651"/>
    </source>
</evidence>
<dbReference type="InterPro" id="IPR038377">
    <property type="entry name" value="Na/Glc_symporter_sf"/>
</dbReference>
<evidence type="ECO:0000256" key="3">
    <source>
        <dbReference type="ARBA" id="ARBA00022448"/>
    </source>
</evidence>
<accession>A0ABT1RLZ6</accession>
<protein>
    <recommendedName>
        <fullName evidence="17">Sodium:solute symporter family protein</fullName>
    </recommendedName>
</protein>
<feature type="transmembrane region" description="Helical" evidence="14">
    <location>
        <begin position="265"/>
        <end position="284"/>
    </location>
</feature>
<feature type="transmembrane region" description="Helical" evidence="14">
    <location>
        <begin position="68"/>
        <end position="91"/>
    </location>
</feature>
<feature type="transmembrane region" description="Helical" evidence="14">
    <location>
        <begin position="152"/>
        <end position="171"/>
    </location>
</feature>
<evidence type="ECO:0000256" key="14">
    <source>
        <dbReference type="SAM" id="Phobius"/>
    </source>
</evidence>
<name>A0ABT1RLZ6_9FIRM</name>
<proteinExistence type="inferred from homology"/>
<keyword evidence="11" id="KW-0739">Sodium transport</keyword>
<reference evidence="15 16" key="1">
    <citation type="submission" date="2022-06" db="EMBL/GenBank/DDBJ databases">
        <title>Isolation of gut microbiota from human fecal samples.</title>
        <authorList>
            <person name="Pamer E.G."/>
            <person name="Barat B."/>
            <person name="Waligurski E."/>
            <person name="Medina S."/>
            <person name="Paddock L."/>
            <person name="Mostad J."/>
        </authorList>
    </citation>
    <scope>NUCLEOTIDE SEQUENCE [LARGE SCALE GENOMIC DNA]</scope>
    <source>
        <strain evidence="15 16">SL.3.17</strain>
    </source>
</reference>
<feature type="transmembrane region" description="Helical" evidence="14">
    <location>
        <begin position="304"/>
        <end position="330"/>
    </location>
</feature>
<feature type="transmembrane region" description="Helical" evidence="14">
    <location>
        <begin position="121"/>
        <end position="146"/>
    </location>
</feature>
<dbReference type="PROSITE" id="PS50283">
    <property type="entry name" value="NA_SOLUT_SYMP_3"/>
    <property type="match status" value="1"/>
</dbReference>
<dbReference type="PANTHER" id="PTHR48086:SF3">
    <property type="entry name" value="SODIUM_PROLINE SYMPORTER"/>
    <property type="match status" value="1"/>
</dbReference>
<feature type="transmembrane region" description="Helical" evidence="14">
    <location>
        <begin position="42"/>
        <end position="62"/>
    </location>
</feature>
<feature type="transmembrane region" description="Helical" evidence="14">
    <location>
        <begin position="376"/>
        <end position="399"/>
    </location>
</feature>
<comment type="catalytic activity">
    <reaction evidence="12">
        <text>L-proline(in) + Na(+)(in) = L-proline(out) + Na(+)(out)</text>
        <dbReference type="Rhea" id="RHEA:28967"/>
        <dbReference type="ChEBI" id="CHEBI:29101"/>
        <dbReference type="ChEBI" id="CHEBI:60039"/>
    </reaction>
</comment>
<feature type="transmembrane region" description="Helical" evidence="14">
    <location>
        <begin position="406"/>
        <end position="425"/>
    </location>
</feature>
<keyword evidence="7 14" id="KW-1133">Transmembrane helix</keyword>
<evidence type="ECO:0000256" key="6">
    <source>
        <dbReference type="ARBA" id="ARBA00022847"/>
    </source>
</evidence>
<evidence type="ECO:0008006" key="17">
    <source>
        <dbReference type="Google" id="ProtNLM"/>
    </source>
</evidence>
<evidence type="ECO:0000313" key="15">
    <source>
        <dbReference type="EMBL" id="MCQ4636204.1"/>
    </source>
</evidence>
<gene>
    <name evidence="15" type="ORF">NE619_05645</name>
</gene>
<dbReference type="Proteomes" id="UP001524502">
    <property type="component" value="Unassembled WGS sequence"/>
</dbReference>
<keyword evidence="6" id="KW-0769">Symport</keyword>
<feature type="transmembrane region" description="Helical" evidence="14">
    <location>
        <begin position="350"/>
        <end position="370"/>
    </location>
</feature>
<evidence type="ECO:0000256" key="9">
    <source>
        <dbReference type="ARBA" id="ARBA00023065"/>
    </source>
</evidence>
<feature type="transmembrane region" description="Helical" evidence="14">
    <location>
        <begin position="437"/>
        <end position="456"/>
    </location>
</feature>
<evidence type="ECO:0000256" key="5">
    <source>
        <dbReference type="ARBA" id="ARBA00022692"/>
    </source>
</evidence>
<evidence type="ECO:0000256" key="11">
    <source>
        <dbReference type="ARBA" id="ARBA00023201"/>
    </source>
</evidence>
<dbReference type="InterPro" id="IPR050277">
    <property type="entry name" value="Sodium:Solute_Symporter"/>
</dbReference>
<keyword evidence="4" id="KW-1003">Cell membrane</keyword>
<keyword evidence="8" id="KW-0915">Sodium</keyword>
<sequence>MTGFLILIGYGLVLCLIYLYLKNKKRIDRRSVRNMIFAGGKAKDSTLIFSVLAAWMWTTSVFGASEAYLLYGIWGPLGYVVGACIAFGLFVPVLCSLRNRMPEAVTYLDFLEKRYSKRTKIFFYIFAFAVSAYVLIEQAVGVAYLLENLFGSSFKWAAFCSVMLAVAFICLGGMKGLLTSEKITSWVIIGGFAVLAVLLIRHGSPEGDPIKPQLEGSRTMAAVFIPAARYFVMAIVIAFGQLVFDPAYYIKGKLAADTRQLKKTYLIGGILLWGSLSLISSLYLGRASIVSSKDTAELFTGTVAVIFAIVITFIGISTVAHYLMGMLGIFATDYYKSVLRPQASEKEMLVFGRVMTVAIGVFCALVAISLEDISLLTIDVFCAIFFAAPCGPLIIGFLARKNFGNLPIAATSLGIIAGLLIWIAVPSDNQWDQFLGMAVSLCVPIILMMLGSLFAGKKTQED</sequence>
<organism evidence="15 16">
    <name type="scientific">Anaerovorax odorimutans</name>
    <dbReference type="NCBI Taxonomy" id="109327"/>
    <lineage>
        <taxon>Bacteria</taxon>
        <taxon>Bacillati</taxon>
        <taxon>Bacillota</taxon>
        <taxon>Clostridia</taxon>
        <taxon>Peptostreptococcales</taxon>
        <taxon>Anaerovoracaceae</taxon>
        <taxon>Anaerovorax</taxon>
    </lineage>
</organism>
<dbReference type="PANTHER" id="PTHR48086">
    <property type="entry name" value="SODIUM/PROLINE SYMPORTER-RELATED"/>
    <property type="match status" value="1"/>
</dbReference>
<dbReference type="Pfam" id="PF00474">
    <property type="entry name" value="SSF"/>
    <property type="match status" value="1"/>
</dbReference>